<accession>A0A3L6Q4S5</accession>
<evidence type="ECO:0000259" key="1">
    <source>
        <dbReference type="Pfam" id="PF10551"/>
    </source>
</evidence>
<gene>
    <name evidence="2" type="ORF">C2845_PM15G14660</name>
</gene>
<feature type="domain" description="MULE transposase" evidence="1">
    <location>
        <begin position="192"/>
        <end position="294"/>
    </location>
</feature>
<dbReference type="OrthoDB" id="678681at2759"/>
<dbReference type="AlphaFoldDB" id="A0A3L6Q4S5"/>
<dbReference type="Proteomes" id="UP000275267">
    <property type="component" value="Unassembled WGS sequence"/>
</dbReference>
<name>A0A3L6Q4S5_PANMI</name>
<reference evidence="3" key="1">
    <citation type="journal article" date="2019" name="Nat. Commun.">
        <title>The genome of broomcorn millet.</title>
        <authorList>
            <person name="Zou C."/>
            <person name="Miki D."/>
            <person name="Li D."/>
            <person name="Tang Q."/>
            <person name="Xiao L."/>
            <person name="Rajput S."/>
            <person name="Deng P."/>
            <person name="Jia W."/>
            <person name="Huang R."/>
            <person name="Zhang M."/>
            <person name="Sun Y."/>
            <person name="Hu J."/>
            <person name="Fu X."/>
            <person name="Schnable P.S."/>
            <person name="Li F."/>
            <person name="Zhang H."/>
            <person name="Feng B."/>
            <person name="Zhu X."/>
            <person name="Liu R."/>
            <person name="Schnable J.C."/>
            <person name="Zhu J.-K."/>
            <person name="Zhang H."/>
        </authorList>
    </citation>
    <scope>NUCLEOTIDE SEQUENCE [LARGE SCALE GENOMIC DNA]</scope>
</reference>
<dbReference type="InterPro" id="IPR018289">
    <property type="entry name" value="MULE_transposase_dom"/>
</dbReference>
<comment type="caution">
    <text evidence="2">The sequence shown here is derived from an EMBL/GenBank/DDBJ whole genome shotgun (WGS) entry which is preliminary data.</text>
</comment>
<dbReference type="EMBL" id="PQIB02000013">
    <property type="protein sequence ID" value="RLM73595.1"/>
    <property type="molecule type" value="Genomic_DNA"/>
</dbReference>
<evidence type="ECO:0000313" key="2">
    <source>
        <dbReference type="EMBL" id="RLM73595.1"/>
    </source>
</evidence>
<dbReference type="Pfam" id="PF10551">
    <property type="entry name" value="MULE"/>
    <property type="match status" value="1"/>
</dbReference>
<proteinExistence type="predicted"/>
<dbReference type="PANTHER" id="PTHR31973">
    <property type="entry name" value="POLYPROTEIN, PUTATIVE-RELATED"/>
    <property type="match status" value="1"/>
</dbReference>
<protein>
    <submittedName>
        <fullName evidence="2">Transposon protein, putative, Mutator sub-class</fullName>
    </submittedName>
</protein>
<sequence>MFHDKLHLQHAVKRWAFSEKKPFKVVISNPRTYDVKCLSPGCSWTVHGFVPTGESNFVVSIIAGHSCKLTETVVKHKNMTTEFVANVLYGEIVKKSSMSPFRIMLAISNRYTYEISYDMAWGAKQKALEWRFGTYKDSYHHLPQLPALLQSRNPGTVIDIDDYQNENGDRVLRRAFWSFGCMIEAFKHCGPVLCVDGTFLTGMCNGQLLTCIGADADGKVVPIAFAIVESENADSWVWFLSLIKRAVVCNRPNVCVLHDRHKGILSAVKKLQESTNVEVAWPDLHSRWCMRHLGANFYSQFRSKRLMDLFKKLCNQNQRCKFDEIWAELDNLTTSHMADVRKKSVVAREEEPRGLDPVDGEPARVTRRRKGGRSVKCFSDWIKNKPLEKWALIADTDGSRYGIMTTNLTEVYNWVVKACRSLPLVAIVECIFRGTIAWLHERFQQASLVVQNPQMVYCKKMTKIIEKISAKGRLHRVQWIGNQDFVFEVTVRERGGVGIDIAMVTMECASFGSKTTHASAHVTNQNFFMSLVHMYMLLVERLE</sequence>
<dbReference type="STRING" id="4540.A0A3L6Q4S5"/>
<organism evidence="2 3">
    <name type="scientific">Panicum miliaceum</name>
    <name type="common">Proso millet</name>
    <name type="synonym">Broomcorn millet</name>
    <dbReference type="NCBI Taxonomy" id="4540"/>
    <lineage>
        <taxon>Eukaryota</taxon>
        <taxon>Viridiplantae</taxon>
        <taxon>Streptophyta</taxon>
        <taxon>Embryophyta</taxon>
        <taxon>Tracheophyta</taxon>
        <taxon>Spermatophyta</taxon>
        <taxon>Magnoliopsida</taxon>
        <taxon>Liliopsida</taxon>
        <taxon>Poales</taxon>
        <taxon>Poaceae</taxon>
        <taxon>PACMAD clade</taxon>
        <taxon>Panicoideae</taxon>
        <taxon>Panicodae</taxon>
        <taxon>Paniceae</taxon>
        <taxon>Panicinae</taxon>
        <taxon>Panicum</taxon>
        <taxon>Panicum sect. Panicum</taxon>
    </lineage>
</organism>
<dbReference type="PANTHER" id="PTHR31973:SF195">
    <property type="entry name" value="MUDR FAMILY TRANSPOSASE"/>
    <property type="match status" value="1"/>
</dbReference>
<keyword evidence="3" id="KW-1185">Reference proteome</keyword>
<evidence type="ECO:0000313" key="3">
    <source>
        <dbReference type="Proteomes" id="UP000275267"/>
    </source>
</evidence>